<dbReference type="EMBL" id="FRBC01000003">
    <property type="protein sequence ID" value="SHK40093.1"/>
    <property type="molecule type" value="Genomic_DNA"/>
</dbReference>
<dbReference type="PANTHER" id="PTHR44943:SF4">
    <property type="entry name" value="TPR REPEAT-CONTAINING PROTEIN MJ0798"/>
    <property type="match status" value="1"/>
</dbReference>
<keyword evidence="1" id="KW-0677">Repeat</keyword>
<dbReference type="SUPFAM" id="SSF48452">
    <property type="entry name" value="TPR-like"/>
    <property type="match status" value="1"/>
</dbReference>
<evidence type="ECO:0000256" key="3">
    <source>
        <dbReference type="PROSITE-ProRule" id="PRU00339"/>
    </source>
</evidence>
<keyword evidence="2 3" id="KW-0802">TPR repeat</keyword>
<dbReference type="AlphaFoldDB" id="A0A1M6S5T2"/>
<evidence type="ECO:0000256" key="1">
    <source>
        <dbReference type="ARBA" id="ARBA00022737"/>
    </source>
</evidence>
<name>A0A1M6S5T2_SELRU</name>
<dbReference type="Pfam" id="PF13414">
    <property type="entry name" value="TPR_11"/>
    <property type="match status" value="2"/>
</dbReference>
<dbReference type="PANTHER" id="PTHR44943">
    <property type="entry name" value="CELLULOSE SYNTHASE OPERON PROTEIN C"/>
    <property type="match status" value="1"/>
</dbReference>
<accession>A0A1M6S5T2</accession>
<dbReference type="InterPro" id="IPR019734">
    <property type="entry name" value="TPR_rpt"/>
</dbReference>
<reference evidence="4 5" key="1">
    <citation type="submission" date="2016-11" db="EMBL/GenBank/DDBJ databases">
        <authorList>
            <person name="Jaros S."/>
            <person name="Januszkiewicz K."/>
            <person name="Wedrychowicz H."/>
        </authorList>
    </citation>
    <scope>NUCLEOTIDE SEQUENCE [LARGE SCALE GENOMIC DNA]</scope>
    <source>
        <strain evidence="4 5">HD4</strain>
    </source>
</reference>
<dbReference type="PROSITE" id="PS50005">
    <property type="entry name" value="TPR"/>
    <property type="match status" value="3"/>
</dbReference>
<dbReference type="OrthoDB" id="1668776at2"/>
<evidence type="ECO:0000313" key="4">
    <source>
        <dbReference type="EMBL" id="SHK40093.1"/>
    </source>
</evidence>
<feature type="repeat" description="TPR" evidence="3">
    <location>
        <begin position="341"/>
        <end position="374"/>
    </location>
</feature>
<dbReference type="Gene3D" id="1.25.40.10">
    <property type="entry name" value="Tetratricopeptide repeat domain"/>
    <property type="match status" value="2"/>
</dbReference>
<dbReference type="Proteomes" id="UP000184263">
    <property type="component" value="Unassembled WGS sequence"/>
</dbReference>
<evidence type="ECO:0000313" key="5">
    <source>
        <dbReference type="Proteomes" id="UP000184263"/>
    </source>
</evidence>
<dbReference type="InterPro" id="IPR011990">
    <property type="entry name" value="TPR-like_helical_dom_sf"/>
</dbReference>
<dbReference type="PROSITE" id="PS50293">
    <property type="entry name" value="TPR_REGION"/>
    <property type="match status" value="1"/>
</dbReference>
<evidence type="ECO:0000256" key="2">
    <source>
        <dbReference type="ARBA" id="ARBA00022803"/>
    </source>
</evidence>
<organism evidence="4 5">
    <name type="scientific">Selenomonas ruminantium</name>
    <dbReference type="NCBI Taxonomy" id="971"/>
    <lineage>
        <taxon>Bacteria</taxon>
        <taxon>Bacillati</taxon>
        <taxon>Bacillota</taxon>
        <taxon>Negativicutes</taxon>
        <taxon>Selenomonadales</taxon>
        <taxon>Selenomonadaceae</taxon>
        <taxon>Selenomonas</taxon>
    </lineage>
</organism>
<dbReference type="InterPro" id="IPR051685">
    <property type="entry name" value="Ycf3/AcsC/BcsC/TPR_MFPF"/>
</dbReference>
<sequence length="386" mass="44474">MACLSSSKKMILAMGILLLLPILLSPSVSAERRQVEGYGSYLLLYSDIEDEALARERARYEALRNASEQAAIFVDTSADMPYGRLSRSDLRSYAASVLDKRGTPYYTRTSQGGGTRFSCRLAVTVDTSDFKDISYDSLQKSRRWAEERDRLLREMDDLKYQYAHGSHDTERQNIRFRMKQLMSQFLHNEQPSIKTRYSYNTAMAKLAYNDGVDYHDRRDYGNALACYQKALSYNPEFDSAYYNMGILYKNAFKDYEKALECYDMVIRINPAFSGVYNNIACVYLVMEKYDDALKFVQKELSIHKPKPYVYCTLGEIYTAMGEYDKALEAFGNALSLDKNYAAAYLFRGLAYEKMGDKARALQEVSKARNLNSKDERARQHYERLKG</sequence>
<proteinExistence type="predicted"/>
<protein>
    <submittedName>
        <fullName evidence="4">TPR repeat-containing protein</fullName>
    </submittedName>
</protein>
<feature type="repeat" description="TPR" evidence="3">
    <location>
        <begin position="204"/>
        <end position="237"/>
    </location>
</feature>
<feature type="repeat" description="TPR" evidence="3">
    <location>
        <begin position="307"/>
        <end position="340"/>
    </location>
</feature>
<gene>
    <name evidence="4" type="ORF">SAMN05216582_103130</name>
</gene>
<dbReference type="SMART" id="SM00028">
    <property type="entry name" value="TPR"/>
    <property type="match status" value="5"/>
</dbReference>
<dbReference type="RefSeq" id="WP_073088251.1">
    <property type="nucleotide sequence ID" value="NZ_FRBC01000003.1"/>
</dbReference>